<dbReference type="WBParaSite" id="RSKR_0000031600.1">
    <property type="protein sequence ID" value="RSKR_0000031600.1"/>
    <property type="gene ID" value="RSKR_0000031600"/>
</dbReference>
<evidence type="ECO:0000313" key="1">
    <source>
        <dbReference type="Proteomes" id="UP000095286"/>
    </source>
</evidence>
<sequence>MSTVLAMRSSAHINNNFVDVSIDEDDSLREDLSQPLVGGKGNVFTKCTTVLLPNFTSLSRKGVNGALSLPTRKRFFCKTVWHSILFIVLMTLTAVNIVIHENIKKVILHQHQAFAIVSLLVFLIIYGAIITLEQVRFMKGINYVAAILLALSLGFLIAVEASWHQPTTIYISIVVTLIISLIVSFGALKINIDFTVYINQLIMSTFVFMIAACFVYIIQHLVPNVLIFHIYSGVGFLLSLAYITVDSQLISIKERSKQLPKNEHVLGGIQLFVDVSYLFYYCMGIIGTHVVIAQT</sequence>
<proteinExistence type="predicted"/>
<evidence type="ECO:0000313" key="2">
    <source>
        <dbReference type="WBParaSite" id="RSKR_0000031600.1"/>
    </source>
</evidence>
<protein>
    <submittedName>
        <fullName evidence="2">Protein lifeguard 2</fullName>
    </submittedName>
</protein>
<reference evidence="2" key="1">
    <citation type="submission" date="2016-11" db="UniProtKB">
        <authorList>
            <consortium name="WormBaseParasite"/>
        </authorList>
    </citation>
    <scope>IDENTIFICATION</scope>
    <source>
        <strain evidence="2">KR3021</strain>
    </source>
</reference>
<dbReference type="Proteomes" id="UP000095286">
    <property type="component" value="Unplaced"/>
</dbReference>
<organism evidence="1 2">
    <name type="scientific">Rhabditophanes sp. KR3021</name>
    <dbReference type="NCBI Taxonomy" id="114890"/>
    <lineage>
        <taxon>Eukaryota</taxon>
        <taxon>Metazoa</taxon>
        <taxon>Ecdysozoa</taxon>
        <taxon>Nematoda</taxon>
        <taxon>Chromadorea</taxon>
        <taxon>Rhabditida</taxon>
        <taxon>Tylenchina</taxon>
        <taxon>Panagrolaimomorpha</taxon>
        <taxon>Strongyloidoidea</taxon>
        <taxon>Alloionematidae</taxon>
        <taxon>Rhabditophanes</taxon>
    </lineage>
</organism>
<name>A0AC35TGG5_9BILA</name>
<accession>A0AC35TGG5</accession>